<protein>
    <submittedName>
        <fullName evidence="2">Phage protein</fullName>
    </submittedName>
</protein>
<feature type="domain" description="YopX protein" evidence="1">
    <location>
        <begin position="23"/>
        <end position="103"/>
    </location>
</feature>
<dbReference type="Proteomes" id="UP000012081">
    <property type="component" value="Unassembled WGS sequence"/>
</dbReference>
<name>M8E093_9BACL</name>
<reference evidence="2 3" key="1">
    <citation type="submission" date="2013-03" db="EMBL/GenBank/DDBJ databases">
        <title>Assembly of a new bacterial strain Brevibacillus borstelensis AK1.</title>
        <authorList>
            <person name="Rajan I."/>
            <person name="PoliReddy D."/>
            <person name="Sugumar T."/>
            <person name="Rathinam K."/>
            <person name="Alqarawi S."/>
            <person name="Khalil A.B."/>
            <person name="Sivakumar N."/>
        </authorList>
    </citation>
    <scope>NUCLEOTIDE SEQUENCE [LARGE SCALE GENOMIC DNA]</scope>
    <source>
        <strain evidence="2 3">AK1</strain>
    </source>
</reference>
<dbReference type="PATRIC" id="fig|1300222.3.peg.1647"/>
<proteinExistence type="predicted"/>
<comment type="caution">
    <text evidence="2">The sequence shown here is derived from an EMBL/GenBank/DDBJ whole genome shotgun (WGS) entry which is preliminary data.</text>
</comment>
<dbReference type="STRING" id="1300222.I532_08027"/>
<dbReference type="InterPro" id="IPR019096">
    <property type="entry name" value="YopX_protein"/>
</dbReference>
<dbReference type="Pfam" id="PF09643">
    <property type="entry name" value="YopX"/>
    <property type="match status" value="1"/>
</dbReference>
<dbReference type="Gene3D" id="2.30.30.290">
    <property type="entry name" value="YopX-like domains"/>
    <property type="match status" value="1"/>
</dbReference>
<accession>M8E093</accession>
<gene>
    <name evidence="2" type="ORF">I532_08027</name>
</gene>
<keyword evidence="3" id="KW-1185">Reference proteome</keyword>
<evidence type="ECO:0000313" key="2">
    <source>
        <dbReference type="EMBL" id="EMT52711.1"/>
    </source>
</evidence>
<dbReference type="InterPro" id="IPR023385">
    <property type="entry name" value="YopX-like_C"/>
</dbReference>
<sequence>MLQWKHLVNAPDLSEFLIHNVEDGHYSTLMQFTGLCDKNGKEIYEGDVCLLFNKGSDLFGEEPVVVEWIGEDETGYGIGWGVFPSMFEYVVIGNIYENPELLEVGK</sequence>
<evidence type="ECO:0000259" key="1">
    <source>
        <dbReference type="Pfam" id="PF09643"/>
    </source>
</evidence>
<organism evidence="2 3">
    <name type="scientific">Brevibacillus borstelensis AK1</name>
    <dbReference type="NCBI Taxonomy" id="1300222"/>
    <lineage>
        <taxon>Bacteria</taxon>
        <taxon>Bacillati</taxon>
        <taxon>Bacillota</taxon>
        <taxon>Bacilli</taxon>
        <taxon>Bacillales</taxon>
        <taxon>Paenibacillaceae</taxon>
        <taxon>Brevibacillus</taxon>
    </lineage>
</organism>
<evidence type="ECO:0000313" key="3">
    <source>
        <dbReference type="Proteomes" id="UP000012081"/>
    </source>
</evidence>
<dbReference type="EMBL" id="APBN01000003">
    <property type="protein sequence ID" value="EMT52711.1"/>
    <property type="molecule type" value="Genomic_DNA"/>
</dbReference>
<dbReference type="AlphaFoldDB" id="M8E093"/>
<dbReference type="SUPFAM" id="SSF159006">
    <property type="entry name" value="YopX-like"/>
    <property type="match status" value="1"/>
</dbReference>
<dbReference type="OrthoDB" id="1809393at2"/>
<dbReference type="RefSeq" id="WP_003387510.1">
    <property type="nucleotide sequence ID" value="NZ_APBN01000003.1"/>
</dbReference>
<dbReference type="GeneID" id="89500710"/>